<sequence length="570" mass="64472">MKRNGALIAVAIFFLNPMISTGQSSAIVPGSEQELSGFGQNQLSNLTADNNFEDWWSFSVRSGYSYTIETIPIGSTDTVLTLFHADYLTELDYDDDGGSVQLGSKLRYRANANSELKIRVNEFLGAAGNYELVVTESYSYERAILGRSYTSTFDQFSEFERWWVFESEVDQQLELRAFSVDPNVDTLITLFEGDGITIIDSDDDGGEGSNSKIGRRALIGDVFIIRVQEYFSRSGPFEFSINSKEIFIESMPPFDEPTLRSFTDEGNSEFWWEIRGVQDRRLAFSAIPEDEKLDTEITLFDSNRISILGRDDDGGSNGGSRLEHFINNDLLYVRVNEQYGSVGSFNFLIESLPIPLENSENEIHINQQLIRRFSENQASEFWFTFEPQDSRSYRFETVTIDDIDTVMTIYDLESFELIAFDDDSGSSEGSRIDLRTDVEKLAVHVTEYKDVSGSFYFVVLENEPPFRLEIDQSDSTFSESFTLARSSTREFILNAQIGKTYEIEIIPIDNIDTTLTIYSEDMTSEIGYDNDSGEGLGSRFELLGGGEPITLQIEELSGEAGNFELRLNIQ</sequence>
<organism evidence="2 3">
    <name type="scientific">SAR86 cluster bacterium</name>
    <dbReference type="NCBI Taxonomy" id="2030880"/>
    <lineage>
        <taxon>Bacteria</taxon>
        <taxon>Pseudomonadati</taxon>
        <taxon>Pseudomonadota</taxon>
        <taxon>Gammaproteobacteria</taxon>
        <taxon>SAR86 cluster</taxon>
    </lineage>
</organism>
<dbReference type="EMBL" id="NVQR01000040">
    <property type="protein sequence ID" value="PCH62406.1"/>
    <property type="molecule type" value="Genomic_DNA"/>
</dbReference>
<evidence type="ECO:0000313" key="3">
    <source>
        <dbReference type="Proteomes" id="UP000218172"/>
    </source>
</evidence>
<dbReference type="Proteomes" id="UP000218172">
    <property type="component" value="Unassembled WGS sequence"/>
</dbReference>
<dbReference type="AlphaFoldDB" id="A0A2A4MS35"/>
<feature type="chain" id="PRO_5013331550" description="Peptidase C-terminal archaeal/bacterial domain-containing protein" evidence="1">
    <location>
        <begin position="27"/>
        <end position="570"/>
    </location>
</feature>
<comment type="caution">
    <text evidence="2">The sequence shown here is derived from an EMBL/GenBank/DDBJ whole genome shotgun (WGS) entry which is preliminary data.</text>
</comment>
<dbReference type="Gene3D" id="2.60.120.380">
    <property type="match status" value="1"/>
</dbReference>
<evidence type="ECO:0000256" key="1">
    <source>
        <dbReference type="SAM" id="SignalP"/>
    </source>
</evidence>
<accession>A0A2A4MS35</accession>
<proteinExistence type="predicted"/>
<feature type="signal peptide" evidence="1">
    <location>
        <begin position="1"/>
        <end position="26"/>
    </location>
</feature>
<reference evidence="3" key="1">
    <citation type="submission" date="2017-08" db="EMBL/GenBank/DDBJ databases">
        <title>A dynamic microbial community with high functional redundancy inhabits the cold, oxic subseafloor aquifer.</title>
        <authorList>
            <person name="Tully B.J."/>
            <person name="Wheat C.G."/>
            <person name="Glazer B.T."/>
            <person name="Huber J.A."/>
        </authorList>
    </citation>
    <scope>NUCLEOTIDE SEQUENCE [LARGE SCALE GENOMIC DNA]</scope>
</reference>
<keyword evidence="1" id="KW-0732">Signal</keyword>
<gene>
    <name evidence="2" type="ORF">COC19_02920</name>
</gene>
<evidence type="ECO:0008006" key="4">
    <source>
        <dbReference type="Google" id="ProtNLM"/>
    </source>
</evidence>
<evidence type="ECO:0000313" key="2">
    <source>
        <dbReference type="EMBL" id="PCH62406.1"/>
    </source>
</evidence>
<protein>
    <recommendedName>
        <fullName evidence="4">Peptidase C-terminal archaeal/bacterial domain-containing protein</fullName>
    </recommendedName>
</protein>
<name>A0A2A4MS35_9GAMM</name>